<dbReference type="Pfam" id="PF13715">
    <property type="entry name" value="CarbopepD_reg_2"/>
    <property type="match status" value="1"/>
</dbReference>
<accession>A0A419WBG9</accession>
<evidence type="ECO:0000256" key="6">
    <source>
        <dbReference type="ARBA" id="ARBA00023237"/>
    </source>
</evidence>
<evidence type="ECO:0000256" key="8">
    <source>
        <dbReference type="SAM" id="SignalP"/>
    </source>
</evidence>
<keyword evidence="3 7" id="KW-1134">Transmembrane beta strand</keyword>
<evidence type="ECO:0000256" key="1">
    <source>
        <dbReference type="ARBA" id="ARBA00004571"/>
    </source>
</evidence>
<dbReference type="InterPro" id="IPR036942">
    <property type="entry name" value="Beta-barrel_TonB_sf"/>
</dbReference>
<dbReference type="PROSITE" id="PS52016">
    <property type="entry name" value="TONB_DEPENDENT_REC_3"/>
    <property type="match status" value="1"/>
</dbReference>
<dbReference type="Pfam" id="PF07715">
    <property type="entry name" value="Plug"/>
    <property type="match status" value="1"/>
</dbReference>
<evidence type="ECO:0000256" key="2">
    <source>
        <dbReference type="ARBA" id="ARBA00022448"/>
    </source>
</evidence>
<dbReference type="SUPFAM" id="SSF49464">
    <property type="entry name" value="Carboxypeptidase regulatory domain-like"/>
    <property type="match status" value="1"/>
</dbReference>
<dbReference type="Gene3D" id="2.40.170.20">
    <property type="entry name" value="TonB-dependent receptor, beta-barrel domain"/>
    <property type="match status" value="1"/>
</dbReference>
<dbReference type="Proteomes" id="UP000283387">
    <property type="component" value="Unassembled WGS sequence"/>
</dbReference>
<evidence type="ECO:0000313" key="10">
    <source>
        <dbReference type="EMBL" id="RKD92789.1"/>
    </source>
</evidence>
<gene>
    <name evidence="10" type="ORF">BC643_3166</name>
</gene>
<dbReference type="RefSeq" id="WP_120273965.1">
    <property type="nucleotide sequence ID" value="NZ_RAPN01000001.1"/>
</dbReference>
<keyword evidence="4 7" id="KW-0812">Transmembrane</keyword>
<keyword evidence="8" id="KW-0732">Signal</keyword>
<feature type="signal peptide" evidence="8">
    <location>
        <begin position="1"/>
        <end position="20"/>
    </location>
</feature>
<dbReference type="NCBIfam" id="TIGR04057">
    <property type="entry name" value="SusC_RagA_signa"/>
    <property type="match status" value="1"/>
</dbReference>
<sequence length="1033" mass="113880">MKKITLLLAILAIWVSAALAQTREITGTVTSSEDGYSLPGVSVSVKGTTIGTITDIDGKYTIYVPESATTLVFSFVGMRTIEQPITGNAINVALRQETVGVDEVIVVAYGTKTKRALTGAVTSVGSDVLENQTAISPLRALQGSAPGVNILTSGGQPGENPTIRIRGIGSVNLSNDPLIVVDGIVFSGNLNSISAEQIETINILKDASASALYGSRASNGVILITTKSGKYGSKEAKISFNAKVGVSNPAVDTYDLVSAEDYMKYSWEALKNRSMYYDGNSEAAASTYATNNLISSLRYNPYSVSNPVGTDGQIVSGAEQLWDTDWYDELTNDNAFYNEYNLNASGGSEDINYFISGSYLNQDGAVIESNFERYSARVNLNVKLKDWLELSTNNSYSKSIQNYPNQEGTSYTSSLQWVYVVPNIYPLYARDADGNLKYDSAGNPIYDYGNASGQSVNAVRPTLGGENAVSSNKINDILYTRTNLLSATSMKFDLYKGLSFKTTLGYERYLFDSYEYDHNQYGSAASVNGRVSQERSITESLTWTNLLNYATTINDHTINVDVISETFDYKYDYLNAQATGFLPNVKVISGSTVPESVGGYINQTRLVSYLARADYSFKQKYFIDFSFRRDASTKFSKDNRWGNFFSVGGSWIVSDEAFLSSVEQISLLKIRSSYGELGNNQGIGYFPYLEGYDTGWSNGDNSGVLQGGVVDPNIKWEKTGLFNVALDYGFLNNRITGTIEYYNKKSIDLLFDKPLAPSLGDPSIFTNIGTVKNTGWEFMVNTVNVHKGDIYWTSSFNISTNKNEILKLPQDEITNGTKKWMVGKSIYDFFIREYAGVNPANGNAMWYMDADDGSKVLTEDYSDATQYYQGSALPDVIGGVSSYFKYKGFDLNILFNYSFGGKIYDSSYAGLMNSLESAGDQLSADIKDRWQQPGDITDVPKLYQANNDYNAVSTRFLFDNDYVRLKALTIGYNLPKSVTSKANLQNVRVYMQADNIWTYQSHKGIDPEQNIAGTTNNRSNQMKTISFGLNIDL</sequence>
<evidence type="ECO:0000256" key="7">
    <source>
        <dbReference type="PROSITE-ProRule" id="PRU01360"/>
    </source>
</evidence>
<dbReference type="NCBIfam" id="TIGR04056">
    <property type="entry name" value="OMP_RagA_SusC"/>
    <property type="match status" value="1"/>
</dbReference>
<keyword evidence="2 7" id="KW-0813">Transport</keyword>
<dbReference type="InterPro" id="IPR023996">
    <property type="entry name" value="TonB-dep_OMP_SusC/RagA"/>
</dbReference>
<comment type="caution">
    <text evidence="10">The sequence shown here is derived from an EMBL/GenBank/DDBJ whole genome shotgun (WGS) entry which is preliminary data.</text>
</comment>
<dbReference type="GO" id="GO:0009279">
    <property type="term" value="C:cell outer membrane"/>
    <property type="evidence" value="ECO:0007669"/>
    <property type="project" value="UniProtKB-SubCell"/>
</dbReference>
<protein>
    <submittedName>
        <fullName evidence="10">TonB-linked SusC/RagA family outer membrane protein</fullName>
    </submittedName>
</protein>
<comment type="subcellular location">
    <subcellularLocation>
        <location evidence="1 7">Cell outer membrane</location>
        <topology evidence="1 7">Multi-pass membrane protein</topology>
    </subcellularLocation>
</comment>
<feature type="domain" description="TonB-dependent receptor plug" evidence="9">
    <location>
        <begin position="114"/>
        <end position="221"/>
    </location>
</feature>
<organism evidence="10 11">
    <name type="scientific">Mangrovibacterium diazotrophicum</name>
    <dbReference type="NCBI Taxonomy" id="1261403"/>
    <lineage>
        <taxon>Bacteria</taxon>
        <taxon>Pseudomonadati</taxon>
        <taxon>Bacteroidota</taxon>
        <taxon>Bacteroidia</taxon>
        <taxon>Marinilabiliales</taxon>
        <taxon>Prolixibacteraceae</taxon>
        <taxon>Mangrovibacterium</taxon>
    </lineage>
</organism>
<evidence type="ECO:0000256" key="5">
    <source>
        <dbReference type="ARBA" id="ARBA00023136"/>
    </source>
</evidence>
<dbReference type="Gene3D" id="2.60.40.1120">
    <property type="entry name" value="Carboxypeptidase-like, regulatory domain"/>
    <property type="match status" value="1"/>
</dbReference>
<keyword evidence="11" id="KW-1185">Reference proteome</keyword>
<dbReference type="Gene3D" id="2.170.130.10">
    <property type="entry name" value="TonB-dependent receptor, plug domain"/>
    <property type="match status" value="1"/>
</dbReference>
<feature type="chain" id="PRO_5019095518" evidence="8">
    <location>
        <begin position="21"/>
        <end position="1033"/>
    </location>
</feature>
<comment type="similarity">
    <text evidence="7">Belongs to the TonB-dependent receptor family.</text>
</comment>
<dbReference type="EMBL" id="RAPN01000001">
    <property type="protein sequence ID" value="RKD92789.1"/>
    <property type="molecule type" value="Genomic_DNA"/>
</dbReference>
<dbReference type="OrthoDB" id="9768177at2"/>
<evidence type="ECO:0000256" key="4">
    <source>
        <dbReference type="ARBA" id="ARBA00022692"/>
    </source>
</evidence>
<dbReference type="InterPro" id="IPR037066">
    <property type="entry name" value="Plug_dom_sf"/>
</dbReference>
<evidence type="ECO:0000259" key="9">
    <source>
        <dbReference type="Pfam" id="PF07715"/>
    </source>
</evidence>
<dbReference type="InterPro" id="IPR008969">
    <property type="entry name" value="CarboxyPept-like_regulatory"/>
</dbReference>
<proteinExistence type="inferred from homology"/>
<dbReference type="AlphaFoldDB" id="A0A419WBG9"/>
<dbReference type="SUPFAM" id="SSF56935">
    <property type="entry name" value="Porins"/>
    <property type="match status" value="1"/>
</dbReference>
<keyword evidence="6 7" id="KW-0998">Cell outer membrane</keyword>
<evidence type="ECO:0000256" key="3">
    <source>
        <dbReference type="ARBA" id="ARBA00022452"/>
    </source>
</evidence>
<name>A0A419WBG9_9BACT</name>
<dbReference type="InterPro" id="IPR039426">
    <property type="entry name" value="TonB-dep_rcpt-like"/>
</dbReference>
<evidence type="ECO:0000313" key="11">
    <source>
        <dbReference type="Proteomes" id="UP000283387"/>
    </source>
</evidence>
<dbReference type="InterPro" id="IPR023997">
    <property type="entry name" value="TonB-dep_OMP_SusC/RagA_CS"/>
</dbReference>
<keyword evidence="5 7" id="KW-0472">Membrane</keyword>
<dbReference type="InterPro" id="IPR012910">
    <property type="entry name" value="Plug_dom"/>
</dbReference>
<reference evidence="10 11" key="1">
    <citation type="submission" date="2018-09" db="EMBL/GenBank/DDBJ databases">
        <title>Genomic Encyclopedia of Archaeal and Bacterial Type Strains, Phase II (KMG-II): from individual species to whole genera.</title>
        <authorList>
            <person name="Goeker M."/>
        </authorList>
    </citation>
    <scope>NUCLEOTIDE SEQUENCE [LARGE SCALE GENOMIC DNA]</scope>
    <source>
        <strain evidence="10 11">DSM 27148</strain>
    </source>
</reference>